<evidence type="ECO:0000313" key="2">
    <source>
        <dbReference type="EMBL" id="KAF2452880.1"/>
    </source>
</evidence>
<dbReference type="Proteomes" id="UP000799766">
    <property type="component" value="Unassembled WGS sequence"/>
</dbReference>
<reference evidence="2" key="1">
    <citation type="journal article" date="2020" name="Stud. Mycol.">
        <title>101 Dothideomycetes genomes: a test case for predicting lifestyles and emergence of pathogens.</title>
        <authorList>
            <person name="Haridas S."/>
            <person name="Albert R."/>
            <person name="Binder M."/>
            <person name="Bloem J."/>
            <person name="Labutti K."/>
            <person name="Salamov A."/>
            <person name="Andreopoulos B."/>
            <person name="Baker S."/>
            <person name="Barry K."/>
            <person name="Bills G."/>
            <person name="Bluhm B."/>
            <person name="Cannon C."/>
            <person name="Castanera R."/>
            <person name="Culley D."/>
            <person name="Daum C."/>
            <person name="Ezra D."/>
            <person name="Gonzalez J."/>
            <person name="Henrissat B."/>
            <person name="Kuo A."/>
            <person name="Liang C."/>
            <person name="Lipzen A."/>
            <person name="Lutzoni F."/>
            <person name="Magnuson J."/>
            <person name="Mondo S."/>
            <person name="Nolan M."/>
            <person name="Ohm R."/>
            <person name="Pangilinan J."/>
            <person name="Park H.-J."/>
            <person name="Ramirez L."/>
            <person name="Alfaro M."/>
            <person name="Sun H."/>
            <person name="Tritt A."/>
            <person name="Yoshinaga Y."/>
            <person name="Zwiers L.-H."/>
            <person name="Turgeon B."/>
            <person name="Goodwin S."/>
            <person name="Spatafora J."/>
            <person name="Crous P."/>
            <person name="Grigoriev I."/>
        </authorList>
    </citation>
    <scope>NUCLEOTIDE SEQUENCE</scope>
    <source>
        <strain evidence="2">ATCC 16933</strain>
    </source>
</reference>
<dbReference type="EMBL" id="MU001702">
    <property type="protein sequence ID" value="KAF2452880.1"/>
    <property type="molecule type" value="Genomic_DNA"/>
</dbReference>
<protein>
    <submittedName>
        <fullName evidence="2">Uncharacterized protein</fullName>
    </submittedName>
</protein>
<dbReference type="AlphaFoldDB" id="A0A6A6NMB6"/>
<keyword evidence="3" id="KW-1185">Reference proteome</keyword>
<feature type="compositionally biased region" description="Polar residues" evidence="1">
    <location>
        <begin position="1"/>
        <end position="15"/>
    </location>
</feature>
<proteinExistence type="predicted"/>
<name>A0A6A6NMB6_9PEZI</name>
<organism evidence="2 3">
    <name type="scientific">Lineolata rhizophorae</name>
    <dbReference type="NCBI Taxonomy" id="578093"/>
    <lineage>
        <taxon>Eukaryota</taxon>
        <taxon>Fungi</taxon>
        <taxon>Dikarya</taxon>
        <taxon>Ascomycota</taxon>
        <taxon>Pezizomycotina</taxon>
        <taxon>Dothideomycetes</taxon>
        <taxon>Dothideomycetes incertae sedis</taxon>
        <taxon>Lineolatales</taxon>
        <taxon>Lineolataceae</taxon>
        <taxon>Lineolata</taxon>
    </lineage>
</organism>
<gene>
    <name evidence="2" type="ORF">BDY21DRAFT_357775</name>
</gene>
<accession>A0A6A6NMB6</accession>
<feature type="region of interest" description="Disordered" evidence="1">
    <location>
        <begin position="1"/>
        <end position="33"/>
    </location>
</feature>
<sequence length="104" mass="11553">MPQTRPRNTFFQNPGSRRRQSGAHATPWPLSTSARGFVKPVSRNCRHSIPDADLQFAPAVTIFVNKIVRMDLPRTTRVAAAAHQPQKPNIFAFSGLLVSNTTDK</sequence>
<evidence type="ECO:0000256" key="1">
    <source>
        <dbReference type="SAM" id="MobiDB-lite"/>
    </source>
</evidence>
<evidence type="ECO:0000313" key="3">
    <source>
        <dbReference type="Proteomes" id="UP000799766"/>
    </source>
</evidence>